<evidence type="ECO:0000259" key="1">
    <source>
        <dbReference type="Pfam" id="PF13475"/>
    </source>
</evidence>
<organism evidence="2">
    <name type="scientific">hydrothermal vent metagenome</name>
    <dbReference type="NCBI Taxonomy" id="652676"/>
    <lineage>
        <taxon>unclassified sequences</taxon>
        <taxon>metagenomes</taxon>
        <taxon>ecological metagenomes</taxon>
    </lineage>
</organism>
<feature type="domain" description="DUF4116" evidence="1">
    <location>
        <begin position="416"/>
        <end position="464"/>
    </location>
</feature>
<dbReference type="InterPro" id="IPR052755">
    <property type="entry name" value="Lysozyme_Inhibitor_LprI"/>
</dbReference>
<sequence length="620" mass="70675">MKKILFILFALALLLNAREVSKKDLQLHIGNDIRFGTIDAKIVYFGGYQTPECRLAISNDGQYFYLKKVNSTCRTMSNSKGVKIICNSDTSVCKTRKELIAFLQNSFSEQTNQDNSDSPSWCDSSHLNKTEHTICANEELSRLDKKLVKVYGSAKASTKSQREWLAQRNRCKNDIECIKDSYKSRINELANQNNTSTETEVVSNQTTGKIYSEEDKRRIIYNLKFSYRRSDIYYSELQNLDSQLKRDKDFMLNLIKKIRDANILKIADDSLKKNREFVLKSIRHIRYGFPRRKKSNLLKYVDANLKNDWKFLLGLLNLHDNSINRWISKKLNEKNSSLNKNNNFITEACKIFPEILQYADSSLKKDREVVLAAVKSNGYVLKYADDSLKKDKEVVLAAVKSNGYVLKYADNSLKKNKEVVLAAVKENGGVLNYADDSFKKDKKIVLAAVKNDFTAIAYADNSLKKDKEIALAAVTYDGRALEYVDGSFKNNIDFILEAVKSHAGSLEYVDESLKKDRNFALNAVKNNGMALEYLNDSFRNDKEIVLAAVKNNGVALEYATHTLKQDKEIVSAAVNTTPRSIVYADCSLLKDKDLRLIAKQYKNWRFGLRMGGHAAEYCSE</sequence>
<dbReference type="PANTHER" id="PTHR37549:SF1">
    <property type="entry name" value="LIPOPROTEIN LPRI"/>
    <property type="match status" value="1"/>
</dbReference>
<proteinExistence type="predicted"/>
<dbReference type="EMBL" id="FPIB01000010">
    <property type="protein sequence ID" value="SFV90109.1"/>
    <property type="molecule type" value="Genomic_DNA"/>
</dbReference>
<name>A0A1W1E870_9ZZZZ</name>
<dbReference type="InterPro" id="IPR025197">
    <property type="entry name" value="DUF4116"/>
</dbReference>
<feature type="domain" description="DUF4116" evidence="1">
    <location>
        <begin position="466"/>
        <end position="514"/>
    </location>
</feature>
<feature type="domain" description="DUF4116" evidence="1">
    <location>
        <begin position="516"/>
        <end position="564"/>
    </location>
</feature>
<dbReference type="AlphaFoldDB" id="A0A1W1E870"/>
<accession>A0A1W1E870</accession>
<gene>
    <name evidence="2" type="ORF">MNB_SV-4-1224</name>
</gene>
<protein>
    <submittedName>
        <fullName evidence="2">Lea protein-soybean</fullName>
    </submittedName>
</protein>
<feature type="domain" description="DUF4116" evidence="1">
    <location>
        <begin position="366"/>
        <end position="414"/>
    </location>
</feature>
<dbReference type="Pfam" id="PF13475">
    <property type="entry name" value="DUF4116"/>
    <property type="match status" value="4"/>
</dbReference>
<dbReference type="GO" id="GO:0005576">
    <property type="term" value="C:extracellular region"/>
    <property type="evidence" value="ECO:0007669"/>
    <property type="project" value="TreeGrafter"/>
</dbReference>
<reference evidence="2" key="1">
    <citation type="submission" date="2016-10" db="EMBL/GenBank/DDBJ databases">
        <authorList>
            <person name="de Groot N.N."/>
        </authorList>
    </citation>
    <scope>NUCLEOTIDE SEQUENCE</scope>
</reference>
<evidence type="ECO:0000313" key="2">
    <source>
        <dbReference type="EMBL" id="SFV90109.1"/>
    </source>
</evidence>
<dbReference type="PANTHER" id="PTHR37549">
    <property type="entry name" value="LIPOPROTEIN LPRI"/>
    <property type="match status" value="1"/>
</dbReference>